<gene>
    <name evidence="5" type="primary">HNT1</name>
    <name evidence="5" type="ORF">TWF703_001936</name>
</gene>
<dbReference type="PANTHER" id="PTHR46648:SF1">
    <property type="entry name" value="ADENOSINE 5'-MONOPHOSPHORAMIDASE HNT1"/>
    <property type="match status" value="1"/>
</dbReference>
<evidence type="ECO:0000259" key="4">
    <source>
        <dbReference type="PROSITE" id="PS51084"/>
    </source>
</evidence>
<dbReference type="PROSITE" id="PS51084">
    <property type="entry name" value="HIT_2"/>
    <property type="match status" value="1"/>
</dbReference>
<dbReference type="GO" id="GO:0009117">
    <property type="term" value="P:nucleotide metabolic process"/>
    <property type="evidence" value="ECO:0007669"/>
    <property type="project" value="TreeGrafter"/>
</dbReference>
<accession>A0A7C8NZ97</accession>
<dbReference type="InterPro" id="IPR039384">
    <property type="entry name" value="HINT"/>
</dbReference>
<feature type="active site" description="Tele-AMP-histidine intermediate" evidence="1">
    <location>
        <position position="95"/>
    </location>
</feature>
<comment type="caution">
    <text evidence="5">The sequence shown here is derived from an EMBL/GenBank/DDBJ whole genome shotgun (WGS) entry which is preliminary data.</text>
</comment>
<evidence type="ECO:0000313" key="6">
    <source>
        <dbReference type="Proteomes" id="UP000480548"/>
    </source>
</evidence>
<dbReference type="PRINTS" id="PR00332">
    <property type="entry name" value="HISTRIAD"/>
</dbReference>
<evidence type="ECO:0000256" key="3">
    <source>
        <dbReference type="PROSITE-ProRule" id="PRU00464"/>
    </source>
</evidence>
<dbReference type="SUPFAM" id="SSF54197">
    <property type="entry name" value="HIT-like"/>
    <property type="match status" value="1"/>
</dbReference>
<protein>
    <submittedName>
        <fullName evidence="5">Adenosine 5'-monophosphoramidase</fullName>
    </submittedName>
</protein>
<dbReference type="Gene3D" id="3.30.428.10">
    <property type="entry name" value="HIT-like"/>
    <property type="match status" value="1"/>
</dbReference>
<reference evidence="5 6" key="1">
    <citation type="submission" date="2019-06" db="EMBL/GenBank/DDBJ databases">
        <authorList>
            <person name="Palmer J.M."/>
        </authorList>
    </citation>
    <scope>NUCLEOTIDE SEQUENCE [LARGE SCALE GENOMIC DNA]</scope>
    <source>
        <strain evidence="5 6">TWF703</strain>
    </source>
</reference>
<organism evidence="5 6">
    <name type="scientific">Orbilia oligospora</name>
    <name type="common">Nematode-trapping fungus</name>
    <name type="synonym">Arthrobotrys oligospora</name>
    <dbReference type="NCBI Taxonomy" id="2813651"/>
    <lineage>
        <taxon>Eukaryota</taxon>
        <taxon>Fungi</taxon>
        <taxon>Dikarya</taxon>
        <taxon>Ascomycota</taxon>
        <taxon>Pezizomycotina</taxon>
        <taxon>Orbiliomycetes</taxon>
        <taxon>Orbiliales</taxon>
        <taxon>Orbiliaceae</taxon>
        <taxon>Orbilia</taxon>
    </lineage>
</organism>
<dbReference type="AlphaFoldDB" id="A0A7C8NZ97"/>
<evidence type="ECO:0000256" key="2">
    <source>
        <dbReference type="PIRSR" id="PIRSR601310-3"/>
    </source>
</evidence>
<dbReference type="EMBL" id="WIQZ01000135">
    <property type="protein sequence ID" value="KAF3121344.1"/>
    <property type="molecule type" value="Genomic_DNA"/>
</dbReference>
<dbReference type="InterPro" id="IPR001310">
    <property type="entry name" value="Histidine_triad_HIT"/>
</dbReference>
<dbReference type="InterPro" id="IPR011146">
    <property type="entry name" value="HIT-like"/>
</dbReference>
<dbReference type="CDD" id="cd01277">
    <property type="entry name" value="HINT_subgroup"/>
    <property type="match status" value="1"/>
</dbReference>
<feature type="domain" description="HIT" evidence="4">
    <location>
        <begin position="5"/>
        <end position="108"/>
    </location>
</feature>
<dbReference type="GO" id="GO:0003824">
    <property type="term" value="F:catalytic activity"/>
    <property type="evidence" value="ECO:0007669"/>
    <property type="project" value="InterPro"/>
</dbReference>
<sequence>MAACIFCRIIKGEIPSFKLYDSPKVYAFLDIQPLSKGHALVIPKTHGEKLVDVPDDELAEMLPVAKKLALAVGVKDFNILQNNGRIAHQEVDHVHVHMVKLQYTSNYFDVLALTILTKIPKPNETEGLSVGWPAQKTNMEELKAYYEELKSKM</sequence>
<evidence type="ECO:0000256" key="1">
    <source>
        <dbReference type="PIRSR" id="PIRSR601310-1"/>
    </source>
</evidence>
<dbReference type="InterPro" id="IPR036265">
    <property type="entry name" value="HIT-like_sf"/>
</dbReference>
<name>A0A7C8NZ97_ORBOL</name>
<dbReference type="PANTHER" id="PTHR46648">
    <property type="entry name" value="HIT FAMILY PROTEIN 1"/>
    <property type="match status" value="1"/>
</dbReference>
<dbReference type="Pfam" id="PF01230">
    <property type="entry name" value="HIT"/>
    <property type="match status" value="1"/>
</dbReference>
<feature type="short sequence motif" description="Histidine triad motif" evidence="2 3">
    <location>
        <begin position="93"/>
        <end position="97"/>
    </location>
</feature>
<dbReference type="Proteomes" id="UP000480548">
    <property type="component" value="Unassembled WGS sequence"/>
</dbReference>
<evidence type="ECO:0000313" key="5">
    <source>
        <dbReference type="EMBL" id="KAF3121344.1"/>
    </source>
</evidence>
<proteinExistence type="predicted"/>